<evidence type="ECO:0000256" key="2">
    <source>
        <dbReference type="ARBA" id="ARBA00001947"/>
    </source>
</evidence>
<sequence length="438" mass="46978">MSENTDRILAAVDAGTEQTVELLQELLRAPSVNPWFGDPAEISGEQAVQDVFERLLRELGADEIDVWEPNADDLAHRADGPGYYPGRDFTGRPNVVARFKGTNPDAPALMIQGHCDVVSVGSLWTEDPFGGERKDGKIFGRGAVDMKGGMAAALGAIAALKQAGVQLQGDLIVASVADEEAGGMGTLALVDRGYIATAGTIVPEATNLNIAPLCRGILWGEVTLHGRAGHIELERRPWQEDGAVDAIDYGQRLLNAISERNAEWAVDPIKNHKYIPIPCQIKVAQLDAGEFPTTYASSCKITFNAQYLPVQKDANGLGSIVKKELEDLFTGFVTGDQWFDEHPPTINWLVDADCGETADTEPVVTQTLKAALEVGLDSELQGCMSHTDMGLMIDSGSPTINFGPGHMGIAHQADEHIYEMDLAAATKVFAITIADLCG</sequence>
<evidence type="ECO:0000256" key="1">
    <source>
        <dbReference type="ARBA" id="ARBA00001941"/>
    </source>
</evidence>
<dbReference type="InterPro" id="IPR002933">
    <property type="entry name" value="Peptidase_M20"/>
</dbReference>
<keyword evidence="8" id="KW-1185">Reference proteome</keyword>
<dbReference type="Proteomes" id="UP000190857">
    <property type="component" value="Unassembled WGS sequence"/>
</dbReference>
<dbReference type="NCBIfam" id="TIGR01910">
    <property type="entry name" value="DapE-ArgE"/>
    <property type="match status" value="1"/>
</dbReference>
<dbReference type="Gene3D" id="3.40.630.10">
    <property type="entry name" value="Zn peptidases"/>
    <property type="match status" value="1"/>
</dbReference>
<dbReference type="SUPFAM" id="SSF53187">
    <property type="entry name" value="Zn-dependent exopeptidases"/>
    <property type="match status" value="1"/>
</dbReference>
<accession>A0A1T5IL84</accession>
<dbReference type="AlphaFoldDB" id="A0A1T5IL84"/>
<evidence type="ECO:0000256" key="4">
    <source>
        <dbReference type="ARBA" id="ARBA00022833"/>
    </source>
</evidence>
<keyword evidence="5" id="KW-0170">Cobalt</keyword>
<reference evidence="7 8" key="1">
    <citation type="submission" date="2017-02" db="EMBL/GenBank/DDBJ databases">
        <authorList>
            <person name="Peterson S.W."/>
        </authorList>
    </citation>
    <scope>NUCLEOTIDE SEQUENCE [LARGE SCALE GENOMIC DNA]</scope>
    <source>
        <strain evidence="7 8">VKM Ac-2059</strain>
    </source>
</reference>
<evidence type="ECO:0000256" key="5">
    <source>
        <dbReference type="ARBA" id="ARBA00023285"/>
    </source>
</evidence>
<evidence type="ECO:0000256" key="3">
    <source>
        <dbReference type="ARBA" id="ARBA00006247"/>
    </source>
</evidence>
<dbReference type="STRING" id="123320.SAMN06309945_0587"/>
<dbReference type="GO" id="GO:0016787">
    <property type="term" value="F:hydrolase activity"/>
    <property type="evidence" value="ECO:0007669"/>
    <property type="project" value="InterPro"/>
</dbReference>
<dbReference type="PANTHER" id="PTHR43808">
    <property type="entry name" value="ACETYLORNITHINE DEACETYLASE"/>
    <property type="match status" value="1"/>
</dbReference>
<dbReference type="Pfam" id="PF07687">
    <property type="entry name" value="M20_dimer"/>
    <property type="match status" value="1"/>
</dbReference>
<organism evidence="7 8">
    <name type="scientific">Okibacterium fritillariae</name>
    <dbReference type="NCBI Taxonomy" id="123320"/>
    <lineage>
        <taxon>Bacteria</taxon>
        <taxon>Bacillati</taxon>
        <taxon>Actinomycetota</taxon>
        <taxon>Actinomycetes</taxon>
        <taxon>Micrococcales</taxon>
        <taxon>Microbacteriaceae</taxon>
        <taxon>Okibacterium</taxon>
    </lineage>
</organism>
<dbReference type="Gene3D" id="3.30.70.360">
    <property type="match status" value="1"/>
</dbReference>
<evidence type="ECO:0000259" key="6">
    <source>
        <dbReference type="Pfam" id="PF07687"/>
    </source>
</evidence>
<comment type="similarity">
    <text evidence="3">Belongs to the peptidase M20A family.</text>
</comment>
<dbReference type="InterPro" id="IPR010182">
    <property type="entry name" value="ArgE/DapE"/>
</dbReference>
<protein>
    <submittedName>
        <fullName evidence="7">Acetylornithine deacetylase</fullName>
    </submittedName>
</protein>
<feature type="domain" description="Peptidase M20 dimerisation" evidence="6">
    <location>
        <begin position="215"/>
        <end position="313"/>
    </location>
</feature>
<proteinExistence type="inferred from homology"/>
<dbReference type="RefSeq" id="WP_079726793.1">
    <property type="nucleotide sequence ID" value="NZ_FUZP01000001.1"/>
</dbReference>
<comment type="cofactor">
    <cofactor evidence="1">
        <name>Co(2+)</name>
        <dbReference type="ChEBI" id="CHEBI:48828"/>
    </cofactor>
</comment>
<evidence type="ECO:0000313" key="8">
    <source>
        <dbReference type="Proteomes" id="UP000190857"/>
    </source>
</evidence>
<comment type="cofactor">
    <cofactor evidence="2">
        <name>Zn(2+)</name>
        <dbReference type="ChEBI" id="CHEBI:29105"/>
    </cofactor>
</comment>
<keyword evidence="4" id="KW-0862">Zinc</keyword>
<evidence type="ECO:0000313" key="7">
    <source>
        <dbReference type="EMBL" id="SKC39905.1"/>
    </source>
</evidence>
<dbReference type="PANTHER" id="PTHR43808:SF25">
    <property type="entry name" value="PEPTIDASE M20 DIMERISATION DOMAIN-CONTAINING PROTEIN"/>
    <property type="match status" value="1"/>
</dbReference>
<dbReference type="OrthoDB" id="7055905at2"/>
<gene>
    <name evidence="7" type="ORF">SAMN06309945_0587</name>
</gene>
<dbReference type="EMBL" id="FUZP01000001">
    <property type="protein sequence ID" value="SKC39905.1"/>
    <property type="molecule type" value="Genomic_DNA"/>
</dbReference>
<name>A0A1T5IL84_9MICO</name>
<dbReference type="Pfam" id="PF01546">
    <property type="entry name" value="Peptidase_M20"/>
    <property type="match status" value="1"/>
</dbReference>
<dbReference type="InterPro" id="IPR011650">
    <property type="entry name" value="Peptidase_M20_dimer"/>
</dbReference>
<dbReference type="InterPro" id="IPR050072">
    <property type="entry name" value="Peptidase_M20A"/>
</dbReference>